<keyword evidence="21" id="KW-1185">Reference proteome</keyword>
<evidence type="ECO:0000256" key="17">
    <source>
        <dbReference type="RuleBase" id="RU000688"/>
    </source>
</evidence>
<evidence type="ECO:0000256" key="12">
    <source>
        <dbReference type="ARBA" id="ARBA00023180"/>
    </source>
</evidence>
<dbReference type="PROSITE" id="PS00237">
    <property type="entry name" value="G_PROTEIN_RECEP_F1_1"/>
    <property type="match status" value="1"/>
</dbReference>
<dbReference type="PANTHER" id="PTHR10489">
    <property type="entry name" value="CELL ADHESION MOLECULE"/>
    <property type="match status" value="1"/>
</dbReference>
<dbReference type="AlphaFoldDB" id="A0A7N4NG24"/>
<dbReference type="GO" id="GO:0019957">
    <property type="term" value="F:C-C chemokine binding"/>
    <property type="evidence" value="ECO:0007669"/>
    <property type="project" value="TreeGrafter"/>
</dbReference>
<evidence type="ECO:0000256" key="1">
    <source>
        <dbReference type="ARBA" id="ARBA00004651"/>
    </source>
</evidence>
<dbReference type="CDD" id="cd15178">
    <property type="entry name" value="7tmA_CXCR1_2"/>
    <property type="match status" value="1"/>
</dbReference>
<gene>
    <name evidence="20" type="primary">LOC100921946</name>
</gene>
<dbReference type="PANTHER" id="PTHR10489:SF689">
    <property type="entry name" value="C-X-C CHEMOKINE RECEPTOR TYPE 2"/>
    <property type="match status" value="1"/>
</dbReference>
<keyword evidence="9 18" id="KW-0472">Membrane</keyword>
<keyword evidence="5" id="KW-0597">Phosphoprotein</keyword>
<dbReference type="GeneID" id="100921946"/>
<dbReference type="InterPro" id="IPR000174">
    <property type="entry name" value="Chemokine_CXCR_1/2"/>
</dbReference>
<evidence type="ECO:0000256" key="7">
    <source>
        <dbReference type="ARBA" id="ARBA00022989"/>
    </source>
</evidence>
<sequence length="350" mass="39926">MAEKYIVSEEIWGAEFDNYTDIIPTDAAPCTQHSWRLDKYFVMVVYSLVFFLSLLGNSLVVLVILYNRLNRSVTDIYLLNLAIADLLFALSLPIWAASKVQGWIYGTTLCKFISLLKDVNFYSGILLLACISVDRYLAIVHATRALTQKRHWVKFICMGIWVLSLLLSIPILFFREAFLLDVYGYVCYENFGKNTEKGRLVLRMLSQSFGFVLPLVVMLFCYGFTMRTLFEAHMGQKHRAMRVIFAVVLVFLLCWLPYNLVLVTDTLLRTHLIEDTCSRREVIEQAINVTEVLGFLHSCLNPIIYAFIGHKFRHSFLKILAAHGIVSKDFLARCNISSSSFASSSVSTAV</sequence>
<dbReference type="GeneTree" id="ENSGT01050000244848"/>
<dbReference type="InterPro" id="IPR000276">
    <property type="entry name" value="GPCR_Rhodpsn"/>
</dbReference>
<accession>A0A7N4NG24</accession>
<evidence type="ECO:0000256" key="3">
    <source>
        <dbReference type="ARBA" id="ARBA00022475"/>
    </source>
</evidence>
<dbReference type="Proteomes" id="UP000007648">
    <property type="component" value="Unassembled WGS sequence"/>
</dbReference>
<evidence type="ECO:0000313" key="20">
    <source>
        <dbReference type="Ensembl" id="ENSSHAP00000022700.1"/>
    </source>
</evidence>
<dbReference type="OrthoDB" id="9946013at2759"/>
<dbReference type="FunFam" id="1.20.1070.10:FF:000157">
    <property type="entry name" value="C-X-C chemokine receptor type 2"/>
    <property type="match status" value="1"/>
</dbReference>
<feature type="transmembrane region" description="Helical" evidence="18">
    <location>
        <begin position="121"/>
        <end position="140"/>
    </location>
</feature>
<comment type="subcellular location">
    <subcellularLocation>
        <location evidence="1">Cell membrane</location>
        <topology evidence="1">Multi-pass membrane protein</topology>
    </subcellularLocation>
</comment>
<dbReference type="PRINTS" id="PR00237">
    <property type="entry name" value="GPCRRHODOPSN"/>
</dbReference>
<comment type="similarity">
    <text evidence="17">Belongs to the G-protein coupled receptor 1 family.</text>
</comment>
<dbReference type="GO" id="GO:0016493">
    <property type="term" value="F:C-C chemokine receptor activity"/>
    <property type="evidence" value="ECO:0007669"/>
    <property type="project" value="TreeGrafter"/>
</dbReference>
<feature type="transmembrane region" description="Helical" evidence="18">
    <location>
        <begin position="209"/>
        <end position="230"/>
    </location>
</feature>
<evidence type="ECO:0000256" key="8">
    <source>
        <dbReference type="ARBA" id="ARBA00023040"/>
    </source>
</evidence>
<dbReference type="GO" id="GO:0016494">
    <property type="term" value="F:C-X-C chemokine receptor activity"/>
    <property type="evidence" value="ECO:0007669"/>
    <property type="project" value="InterPro"/>
</dbReference>
<dbReference type="Pfam" id="PF00001">
    <property type="entry name" value="7tm_1"/>
    <property type="match status" value="1"/>
</dbReference>
<dbReference type="GO" id="GO:0007204">
    <property type="term" value="P:positive regulation of cytosolic calcium ion concentration"/>
    <property type="evidence" value="ECO:0007669"/>
    <property type="project" value="TreeGrafter"/>
</dbReference>
<keyword evidence="10" id="KW-1015">Disulfide bond</keyword>
<keyword evidence="13 17" id="KW-0807">Transducer</keyword>
<keyword evidence="7 18" id="KW-1133">Transmembrane helix</keyword>
<dbReference type="GO" id="GO:0030593">
    <property type="term" value="P:neutrophil chemotaxis"/>
    <property type="evidence" value="ECO:0007669"/>
    <property type="project" value="TreeGrafter"/>
</dbReference>
<reference evidence="20" key="3">
    <citation type="submission" date="2025-09" db="UniProtKB">
        <authorList>
            <consortium name="Ensembl"/>
        </authorList>
    </citation>
    <scope>IDENTIFICATION</scope>
</reference>
<evidence type="ECO:0000259" key="19">
    <source>
        <dbReference type="PROSITE" id="PS50262"/>
    </source>
</evidence>
<evidence type="ECO:0000256" key="16">
    <source>
        <dbReference type="ARBA" id="ARBA00034130"/>
    </source>
</evidence>
<keyword evidence="12" id="KW-0325">Glycoprotein</keyword>
<dbReference type="PROSITE" id="PS50262">
    <property type="entry name" value="G_PROTEIN_RECEP_F1_2"/>
    <property type="match status" value="1"/>
</dbReference>
<dbReference type="Ensembl" id="ENSSHAT00000051580.1">
    <property type="protein sequence ID" value="ENSSHAP00000022700.1"/>
    <property type="gene ID" value="ENSSHAG00000025920.1"/>
</dbReference>
<keyword evidence="4" id="KW-0145">Chemotaxis</keyword>
<evidence type="ECO:0000256" key="14">
    <source>
        <dbReference type="ARBA" id="ARBA00025505"/>
    </source>
</evidence>
<dbReference type="InParanoid" id="A0A7N4NG24"/>
<comment type="function">
    <text evidence="14">Receptor for interleukin-8 which is a powerful neutrophil chemotactic factor. Binding of IL-8 to the receptor causes activation of neutrophils. This response is mediated via a G-protein that activates a phosphatidylinositol-calcium second messenger system. Binds to IL-8 with high affinity. Also binds with high affinity to CXCL3, GRO/MGSA and NAP-2.</text>
</comment>
<dbReference type="SUPFAM" id="SSF81321">
    <property type="entry name" value="Family A G protein-coupled receptor-like"/>
    <property type="match status" value="1"/>
</dbReference>
<dbReference type="GO" id="GO:0009897">
    <property type="term" value="C:external side of plasma membrane"/>
    <property type="evidence" value="ECO:0007669"/>
    <property type="project" value="TreeGrafter"/>
</dbReference>
<protein>
    <recommendedName>
        <fullName evidence="2">C-X-C chemokine receptor type 2</fullName>
    </recommendedName>
    <alternativeName>
        <fullName evidence="15">High affinity interleukin-8 receptor B</fullName>
    </alternativeName>
</protein>
<dbReference type="GO" id="GO:0019722">
    <property type="term" value="P:calcium-mediated signaling"/>
    <property type="evidence" value="ECO:0007669"/>
    <property type="project" value="TreeGrafter"/>
</dbReference>
<reference evidence="20" key="2">
    <citation type="submission" date="2025-08" db="UniProtKB">
        <authorList>
            <consortium name="Ensembl"/>
        </authorList>
    </citation>
    <scope>IDENTIFICATION</scope>
</reference>
<keyword evidence="11 17" id="KW-0675">Receptor</keyword>
<organism evidence="20 21">
    <name type="scientific">Sarcophilus harrisii</name>
    <name type="common">Tasmanian devil</name>
    <name type="synonym">Sarcophilus laniarius</name>
    <dbReference type="NCBI Taxonomy" id="9305"/>
    <lineage>
        <taxon>Eukaryota</taxon>
        <taxon>Metazoa</taxon>
        <taxon>Chordata</taxon>
        <taxon>Craniata</taxon>
        <taxon>Vertebrata</taxon>
        <taxon>Euteleostomi</taxon>
        <taxon>Mammalia</taxon>
        <taxon>Metatheria</taxon>
        <taxon>Dasyuromorphia</taxon>
        <taxon>Dasyuridae</taxon>
        <taxon>Sarcophilus</taxon>
    </lineage>
</organism>
<evidence type="ECO:0000256" key="5">
    <source>
        <dbReference type="ARBA" id="ARBA00022553"/>
    </source>
</evidence>
<comment type="subunit">
    <text evidence="16">Interacts with IL8. Interacts with GNAI2.</text>
</comment>
<feature type="transmembrane region" description="Helical" evidence="18">
    <location>
        <begin position="40"/>
        <end position="65"/>
    </location>
</feature>
<dbReference type="PRINTS" id="PR00427">
    <property type="entry name" value="INTRLEUKIN8R"/>
</dbReference>
<name>A0A7N4NG24_SARHA</name>
<dbReference type="KEGG" id="shr:100921946"/>
<evidence type="ECO:0000256" key="6">
    <source>
        <dbReference type="ARBA" id="ARBA00022692"/>
    </source>
</evidence>
<keyword evidence="3" id="KW-1003">Cell membrane</keyword>
<evidence type="ECO:0000256" key="9">
    <source>
        <dbReference type="ARBA" id="ARBA00023136"/>
    </source>
</evidence>
<evidence type="ECO:0000256" key="4">
    <source>
        <dbReference type="ARBA" id="ARBA00022500"/>
    </source>
</evidence>
<keyword evidence="6 17" id="KW-0812">Transmembrane</keyword>
<dbReference type="InterPro" id="IPR050119">
    <property type="entry name" value="CCR1-9-like"/>
</dbReference>
<evidence type="ECO:0000256" key="2">
    <source>
        <dbReference type="ARBA" id="ARBA00020033"/>
    </source>
</evidence>
<feature type="transmembrane region" description="Helical" evidence="18">
    <location>
        <begin position="242"/>
        <end position="261"/>
    </location>
</feature>
<reference evidence="20 21" key="1">
    <citation type="journal article" date="2011" name="Proc. Natl. Acad. Sci. U.S.A.">
        <title>Genetic diversity and population structure of the endangered marsupial Sarcophilus harrisii (Tasmanian devil).</title>
        <authorList>
            <person name="Miller W."/>
            <person name="Hayes V.M."/>
            <person name="Ratan A."/>
            <person name="Petersen D.C."/>
            <person name="Wittekindt N.E."/>
            <person name="Miller J."/>
            <person name="Walenz B."/>
            <person name="Knight J."/>
            <person name="Qi J."/>
            <person name="Zhao F."/>
            <person name="Wang Q."/>
            <person name="Bedoya-Reina O.C."/>
            <person name="Katiyar N."/>
            <person name="Tomsho L.P."/>
            <person name="Kasson L.M."/>
            <person name="Hardie R.A."/>
            <person name="Woodbridge P."/>
            <person name="Tindall E.A."/>
            <person name="Bertelsen M.F."/>
            <person name="Dixon D."/>
            <person name="Pyecroft S."/>
            <person name="Helgen K.M."/>
            <person name="Lesk A.M."/>
            <person name="Pringle T.H."/>
            <person name="Patterson N."/>
            <person name="Zhang Y."/>
            <person name="Kreiss A."/>
            <person name="Woods G.M."/>
            <person name="Jones M.E."/>
            <person name="Schuster S.C."/>
        </authorList>
    </citation>
    <scope>NUCLEOTIDE SEQUENCE [LARGE SCALE GENOMIC DNA]</scope>
</reference>
<evidence type="ECO:0000313" key="21">
    <source>
        <dbReference type="Proteomes" id="UP000007648"/>
    </source>
</evidence>
<keyword evidence="8 17" id="KW-0297">G-protein coupled receptor</keyword>
<proteinExistence type="inferred from homology"/>
<feature type="transmembrane region" description="Helical" evidence="18">
    <location>
        <begin position="152"/>
        <end position="174"/>
    </location>
</feature>
<dbReference type="Gene3D" id="1.20.1070.10">
    <property type="entry name" value="Rhodopsin 7-helix transmembrane proteins"/>
    <property type="match status" value="1"/>
</dbReference>
<feature type="domain" description="G-protein coupled receptors family 1 profile" evidence="19">
    <location>
        <begin position="56"/>
        <end position="305"/>
    </location>
</feature>
<evidence type="ECO:0000256" key="18">
    <source>
        <dbReference type="SAM" id="Phobius"/>
    </source>
</evidence>
<evidence type="ECO:0000256" key="10">
    <source>
        <dbReference type="ARBA" id="ARBA00023157"/>
    </source>
</evidence>
<dbReference type="FunCoup" id="A0A7N4NG24">
    <property type="interactions" value="934"/>
</dbReference>
<evidence type="ECO:0000256" key="15">
    <source>
        <dbReference type="ARBA" id="ARBA00033468"/>
    </source>
</evidence>
<dbReference type="GO" id="GO:0006955">
    <property type="term" value="P:immune response"/>
    <property type="evidence" value="ECO:0007669"/>
    <property type="project" value="TreeGrafter"/>
</dbReference>
<evidence type="ECO:0000256" key="13">
    <source>
        <dbReference type="ARBA" id="ARBA00023224"/>
    </source>
</evidence>
<feature type="transmembrane region" description="Helical" evidence="18">
    <location>
        <begin position="77"/>
        <end position="96"/>
    </location>
</feature>
<evidence type="ECO:0000256" key="11">
    <source>
        <dbReference type="ARBA" id="ARBA00023170"/>
    </source>
</evidence>
<dbReference type="InterPro" id="IPR017452">
    <property type="entry name" value="GPCR_Rhodpsn_7TM"/>
</dbReference>
<dbReference type="RefSeq" id="XP_003765989.1">
    <property type="nucleotide sequence ID" value="XM_003765941.2"/>
</dbReference>